<proteinExistence type="predicted"/>
<dbReference type="RefSeq" id="WP_220560708.1">
    <property type="nucleotide sequence ID" value="NZ_CP074133.1"/>
</dbReference>
<evidence type="ECO:0000313" key="1">
    <source>
        <dbReference type="EMBL" id="QUX25196.1"/>
    </source>
</evidence>
<protein>
    <submittedName>
        <fullName evidence="1">Histidine phosphatase family protein</fullName>
    </submittedName>
</protein>
<organism evidence="1 2">
    <name type="scientific">Nocardiopsis changdeensis</name>
    <dbReference type="NCBI Taxonomy" id="2831969"/>
    <lineage>
        <taxon>Bacteria</taxon>
        <taxon>Bacillati</taxon>
        <taxon>Actinomycetota</taxon>
        <taxon>Actinomycetes</taxon>
        <taxon>Streptosporangiales</taxon>
        <taxon>Nocardiopsidaceae</taxon>
        <taxon>Nocardiopsis</taxon>
    </lineage>
</organism>
<accession>A0ABX8BT07</accession>
<dbReference type="EMBL" id="CP074133">
    <property type="protein sequence ID" value="QUX25196.1"/>
    <property type="molecule type" value="Genomic_DNA"/>
</dbReference>
<dbReference type="InterPro" id="IPR029033">
    <property type="entry name" value="His_PPase_superfam"/>
</dbReference>
<dbReference type="CDD" id="cd07067">
    <property type="entry name" value="HP_PGM_like"/>
    <property type="match status" value="1"/>
</dbReference>
<keyword evidence="2" id="KW-1185">Reference proteome</keyword>
<dbReference type="Pfam" id="PF00300">
    <property type="entry name" value="His_Phos_1"/>
    <property type="match status" value="1"/>
</dbReference>
<dbReference type="InterPro" id="IPR050275">
    <property type="entry name" value="PGM_Phosphatase"/>
</dbReference>
<dbReference type="SUPFAM" id="SSF53254">
    <property type="entry name" value="Phosphoglycerate mutase-like"/>
    <property type="match status" value="1"/>
</dbReference>
<gene>
    <name evidence="1" type="ORF">KGD84_13575</name>
</gene>
<dbReference type="PANTHER" id="PTHR48100">
    <property type="entry name" value="BROAD-SPECIFICITY PHOSPHATASE YOR283W-RELATED"/>
    <property type="match status" value="1"/>
</dbReference>
<evidence type="ECO:0000313" key="2">
    <source>
        <dbReference type="Proteomes" id="UP000676079"/>
    </source>
</evidence>
<sequence length="211" mass="23453">MADIHFIRHAHYTGHRSGYHAPDDAEPSPEGRRTAIAAAGALPAVAGIVSSPLPRALQTAGLLAEHSGTPLLDVLPELREWRSPTTVQGISPADLPEDYAAWRGRRALDPTSRYGDGESERELTERAERAAERLNALASEYGPVLVVSHKMLLRALDRSEVSVFDPNHWDEWSFLELRTAEEMEIWSGHRRRTTWRTTYAPSPRSSGGTRN</sequence>
<dbReference type="Proteomes" id="UP000676079">
    <property type="component" value="Chromosome"/>
</dbReference>
<dbReference type="InterPro" id="IPR013078">
    <property type="entry name" value="His_Pase_superF_clade-1"/>
</dbReference>
<dbReference type="SMART" id="SM00855">
    <property type="entry name" value="PGAM"/>
    <property type="match status" value="1"/>
</dbReference>
<name>A0ABX8BT07_9ACTN</name>
<reference evidence="1 2" key="1">
    <citation type="submission" date="2021-05" db="EMBL/GenBank/DDBJ databases">
        <title>Direct Submission.</title>
        <authorList>
            <person name="Li K."/>
            <person name="Gao J."/>
        </authorList>
    </citation>
    <scope>NUCLEOTIDE SEQUENCE [LARGE SCALE GENOMIC DNA]</scope>
    <source>
        <strain evidence="1 2">Mg02</strain>
    </source>
</reference>
<dbReference type="Gene3D" id="3.40.50.1240">
    <property type="entry name" value="Phosphoglycerate mutase-like"/>
    <property type="match status" value="1"/>
</dbReference>